<gene>
    <name evidence="1" type="ORF">QWY29_13500</name>
</gene>
<sequence>MMLRDWRSYPPLTLRRELLARGWDDRAISRAVRAGDLVRVRYGSYAAGQLWRSLTDAERYAARCHAVQRRAASELVLSHVSALPAYGAPLWGLDLDVVHGTRKDARAGRKEAGVQQHAGLLLPEDVTPVDGVEVMSAARTALEVTTIAPVEPALVVVNHLLHAGHVTLPELWARYGSTVTVERDRLGVVSPSATSMRRWPGSLRTELVLRLADGRCESVAESRLMFQCWDAGLVMPVPQHEVRDATGRVVARVDFAWPEHGVFLEVDGRVKYTDLVPAGETAADVVLREKRREELVTELTGWRCIRVTWADLQHPERLLARIRAALNGQRRAG</sequence>
<dbReference type="EMBL" id="JAUHJR010000005">
    <property type="protein sequence ID" value="MDN4162376.1"/>
    <property type="molecule type" value="Genomic_DNA"/>
</dbReference>
<protein>
    <submittedName>
        <fullName evidence="1">Type IV toxin-antitoxin system AbiEi family antitoxin domain-containing protein</fullName>
    </submittedName>
</protein>
<dbReference type="RefSeq" id="WP_300961543.1">
    <property type="nucleotide sequence ID" value="NZ_JAUHJR010000005.1"/>
</dbReference>
<comment type="caution">
    <text evidence="1">The sequence shown here is derived from an EMBL/GenBank/DDBJ whole genome shotgun (WGS) entry which is preliminary data.</text>
</comment>
<evidence type="ECO:0000313" key="1">
    <source>
        <dbReference type="EMBL" id="MDN4162376.1"/>
    </source>
</evidence>
<evidence type="ECO:0000313" key="2">
    <source>
        <dbReference type="Proteomes" id="UP001168537"/>
    </source>
</evidence>
<keyword evidence="2" id="KW-1185">Reference proteome</keyword>
<organism evidence="1 2">
    <name type="scientific">Nocardioides abyssi</name>
    <dbReference type="NCBI Taxonomy" id="3058370"/>
    <lineage>
        <taxon>Bacteria</taxon>
        <taxon>Bacillati</taxon>
        <taxon>Actinomycetota</taxon>
        <taxon>Actinomycetes</taxon>
        <taxon>Propionibacteriales</taxon>
        <taxon>Nocardioidaceae</taxon>
        <taxon>Nocardioides</taxon>
    </lineage>
</organism>
<proteinExistence type="predicted"/>
<reference evidence="1" key="1">
    <citation type="submission" date="2023-06" db="EMBL/GenBank/DDBJ databases">
        <title>Draft genome sequence of Nocardioides sp. SOB72.</title>
        <authorList>
            <person name="Zhang G."/>
        </authorList>
    </citation>
    <scope>NUCLEOTIDE SEQUENCE</scope>
    <source>
        <strain evidence="1">SOB72</strain>
    </source>
</reference>
<name>A0ABT8EW23_9ACTN</name>
<accession>A0ABT8EW23</accession>
<dbReference type="Proteomes" id="UP001168537">
    <property type="component" value="Unassembled WGS sequence"/>
</dbReference>